<name>A0A2A6FP55_9MICO</name>
<accession>A0A2A6FP55</accession>
<dbReference type="Pfam" id="PF01261">
    <property type="entry name" value="AP_endonuc_2"/>
    <property type="match status" value="1"/>
</dbReference>
<dbReference type="AlphaFoldDB" id="A0A2A6FP55"/>
<evidence type="ECO:0000256" key="1">
    <source>
        <dbReference type="ARBA" id="ARBA00023277"/>
    </source>
</evidence>
<dbReference type="PANTHER" id="PTHR12110">
    <property type="entry name" value="HYDROXYPYRUVATE ISOMERASE"/>
    <property type="match status" value="1"/>
</dbReference>
<keyword evidence="1" id="KW-0119">Carbohydrate metabolism</keyword>
<reference evidence="4" key="1">
    <citation type="submission" date="2017-03" db="EMBL/GenBank/DDBJ databases">
        <authorList>
            <person name="Lund M.B."/>
        </authorList>
    </citation>
    <scope>NUCLEOTIDE SEQUENCE [LARGE SCALE GENOMIC DNA]</scope>
</reference>
<dbReference type="InterPro" id="IPR013022">
    <property type="entry name" value="Xyl_isomerase-like_TIM-brl"/>
</dbReference>
<dbReference type="Proteomes" id="UP000219994">
    <property type="component" value="Unassembled WGS sequence"/>
</dbReference>
<dbReference type="InterPro" id="IPR036237">
    <property type="entry name" value="Xyl_isomerase-like_sf"/>
</dbReference>
<dbReference type="InterPro" id="IPR050312">
    <property type="entry name" value="IolE/XylAMocC-like"/>
</dbReference>
<protein>
    <recommendedName>
        <fullName evidence="2">Xylose isomerase-like TIM barrel domain-containing protein</fullName>
    </recommendedName>
</protein>
<gene>
    <name evidence="3" type="ORF">B5766_12080</name>
</gene>
<evidence type="ECO:0000259" key="2">
    <source>
        <dbReference type="Pfam" id="PF01261"/>
    </source>
</evidence>
<comment type="caution">
    <text evidence="3">The sequence shown here is derived from an EMBL/GenBank/DDBJ whole genome shotgun (WGS) entry which is preliminary data.</text>
</comment>
<evidence type="ECO:0000313" key="3">
    <source>
        <dbReference type="EMBL" id="PDQ34391.1"/>
    </source>
</evidence>
<organism evidence="3 4">
    <name type="scientific">Candidatus Lumbricidiphila eiseniae</name>
    <dbReference type="NCBI Taxonomy" id="1969409"/>
    <lineage>
        <taxon>Bacteria</taxon>
        <taxon>Bacillati</taxon>
        <taxon>Actinomycetota</taxon>
        <taxon>Actinomycetes</taxon>
        <taxon>Micrococcales</taxon>
        <taxon>Microbacteriaceae</taxon>
        <taxon>Candidatus Lumbricidiphila</taxon>
    </lineage>
</organism>
<dbReference type="EMBL" id="NAEP01000056">
    <property type="protein sequence ID" value="PDQ34391.1"/>
    <property type="molecule type" value="Genomic_DNA"/>
</dbReference>
<dbReference type="PANTHER" id="PTHR12110:SF41">
    <property type="entry name" value="INOSOSE DEHYDRATASE"/>
    <property type="match status" value="1"/>
</dbReference>
<proteinExistence type="predicted"/>
<dbReference type="Gene3D" id="3.20.20.150">
    <property type="entry name" value="Divalent-metal-dependent TIM barrel enzymes"/>
    <property type="match status" value="1"/>
</dbReference>
<feature type="domain" description="Xylose isomerase-like TIM barrel" evidence="2">
    <location>
        <begin position="9"/>
        <end position="196"/>
    </location>
</feature>
<sequence>MTTDIPGTLARVAEIGFTQVEASYTTLSSKPELLRSIRANNLTSPTMTSPLCDVDRDAVFATARELGAKTVIETFIPEPRWSTPHDVAHIADELNAAAETAAGYGLCVAYHNHWWELEHRHGGTTALEYLAARLHPEVLLEIDAYWVAVGGENVIELIGRLSDRVHFLHLKDGPINRDNSQQLPAGRGSMPLRDIIDSTPNLRVGVIEFDDYAGDVFEAIAESLCFLTPLVSAR</sequence>
<dbReference type="SUPFAM" id="SSF51658">
    <property type="entry name" value="Xylose isomerase-like"/>
    <property type="match status" value="1"/>
</dbReference>
<evidence type="ECO:0000313" key="4">
    <source>
        <dbReference type="Proteomes" id="UP000219994"/>
    </source>
</evidence>